<protein>
    <submittedName>
        <fullName evidence="1">Uncharacterized protein</fullName>
    </submittedName>
</protein>
<sequence length="147" mass="15877">MADGKCGDGQRQQRQGTEALTAGAIHIEVNKKKDSNALVIIQQAVHDSVFSRIATSTTSKQAWSILQKEFQGDSKIIVAIEEEDSVVVVTEEGEVDLVGNKGNLVSKGKLVNKGSPLSKQTTRMAFNAIIARDMVIQELIVGSKINK</sequence>
<dbReference type="AlphaFoldDB" id="A0AA88UEU2"/>
<reference evidence="1" key="1">
    <citation type="submission" date="2022-12" db="EMBL/GenBank/DDBJ databases">
        <title>Draft genome assemblies for two species of Escallonia (Escalloniales).</title>
        <authorList>
            <person name="Chanderbali A."/>
            <person name="Dervinis C."/>
            <person name="Anghel I."/>
            <person name="Soltis D."/>
            <person name="Soltis P."/>
            <person name="Zapata F."/>
        </authorList>
    </citation>
    <scope>NUCLEOTIDE SEQUENCE</scope>
    <source>
        <strain evidence="1">UCBG92.1500</strain>
        <tissue evidence="1">Leaf</tissue>
    </source>
</reference>
<comment type="caution">
    <text evidence="1">The sequence shown here is derived from an EMBL/GenBank/DDBJ whole genome shotgun (WGS) entry which is preliminary data.</text>
</comment>
<proteinExistence type="predicted"/>
<dbReference type="Pfam" id="PF14223">
    <property type="entry name" value="Retrotran_gag_2"/>
    <property type="match status" value="1"/>
</dbReference>
<dbReference type="Proteomes" id="UP001187471">
    <property type="component" value="Unassembled WGS sequence"/>
</dbReference>
<organism evidence="1 2">
    <name type="scientific">Escallonia rubra</name>
    <dbReference type="NCBI Taxonomy" id="112253"/>
    <lineage>
        <taxon>Eukaryota</taxon>
        <taxon>Viridiplantae</taxon>
        <taxon>Streptophyta</taxon>
        <taxon>Embryophyta</taxon>
        <taxon>Tracheophyta</taxon>
        <taxon>Spermatophyta</taxon>
        <taxon>Magnoliopsida</taxon>
        <taxon>eudicotyledons</taxon>
        <taxon>Gunneridae</taxon>
        <taxon>Pentapetalae</taxon>
        <taxon>asterids</taxon>
        <taxon>campanulids</taxon>
        <taxon>Escalloniales</taxon>
        <taxon>Escalloniaceae</taxon>
        <taxon>Escallonia</taxon>
    </lineage>
</organism>
<accession>A0AA88UEU2</accession>
<name>A0AA88UEU2_9ASTE</name>
<dbReference type="EMBL" id="JAVXUO010001667">
    <property type="protein sequence ID" value="KAK2980158.1"/>
    <property type="molecule type" value="Genomic_DNA"/>
</dbReference>
<keyword evidence="2" id="KW-1185">Reference proteome</keyword>
<evidence type="ECO:0000313" key="2">
    <source>
        <dbReference type="Proteomes" id="UP001187471"/>
    </source>
</evidence>
<gene>
    <name evidence="1" type="ORF">RJ640_007446</name>
</gene>
<evidence type="ECO:0000313" key="1">
    <source>
        <dbReference type="EMBL" id="KAK2980158.1"/>
    </source>
</evidence>